<dbReference type="Pfam" id="PF07993">
    <property type="entry name" value="NAD_binding_4"/>
    <property type="match status" value="1"/>
</dbReference>
<dbReference type="InterPro" id="IPR020845">
    <property type="entry name" value="AMP-binding_CS"/>
</dbReference>
<dbReference type="Gene3D" id="3.40.50.720">
    <property type="entry name" value="NAD(P)-binding Rossmann-like Domain"/>
    <property type="match status" value="1"/>
</dbReference>
<dbReference type="InterPro" id="IPR051414">
    <property type="entry name" value="Adenylate-forming_Reductase"/>
</dbReference>
<dbReference type="AlphaFoldDB" id="A0A1L7WSU8"/>
<dbReference type="SUPFAM" id="SSF51735">
    <property type="entry name" value="NAD(P)-binding Rossmann-fold domains"/>
    <property type="match status" value="1"/>
</dbReference>
<protein>
    <recommendedName>
        <fullName evidence="7">NRPS-like enzyme</fullName>
    </recommendedName>
</protein>
<dbReference type="PROSITE" id="PS00012">
    <property type="entry name" value="PHOSPHOPANTETHEINE"/>
    <property type="match status" value="1"/>
</dbReference>
<dbReference type="Pfam" id="PF23562">
    <property type="entry name" value="AMP-binding_C_3"/>
    <property type="match status" value="1"/>
</dbReference>
<dbReference type="STRING" id="576137.A0A1L7WSU8"/>
<dbReference type="SUPFAM" id="SSF56801">
    <property type="entry name" value="Acetyl-CoA synthetase-like"/>
    <property type="match status" value="1"/>
</dbReference>
<dbReference type="InterPro" id="IPR000873">
    <property type="entry name" value="AMP-dep_synth/lig_dom"/>
</dbReference>
<proteinExistence type="predicted"/>
<feature type="domain" description="Thioester reductase (TE)" evidence="4">
    <location>
        <begin position="688"/>
        <end position="926"/>
    </location>
</feature>
<gene>
    <name evidence="5" type="ORF">PAC_05733</name>
</gene>
<evidence type="ECO:0000313" key="5">
    <source>
        <dbReference type="EMBL" id="CZR55845.1"/>
    </source>
</evidence>
<feature type="domain" description="AMP-dependent synthetase/ligase" evidence="3">
    <location>
        <begin position="50"/>
        <end position="358"/>
    </location>
</feature>
<evidence type="ECO:0008006" key="7">
    <source>
        <dbReference type="Google" id="ProtNLM"/>
    </source>
</evidence>
<evidence type="ECO:0000259" key="3">
    <source>
        <dbReference type="Pfam" id="PF00501"/>
    </source>
</evidence>
<dbReference type="EMBL" id="FJOG01000007">
    <property type="protein sequence ID" value="CZR55845.1"/>
    <property type="molecule type" value="Genomic_DNA"/>
</dbReference>
<dbReference type="InterPro" id="IPR006162">
    <property type="entry name" value="Ppantetheine_attach_site"/>
</dbReference>
<sequence length="1008" mass="109860">MGDIGQQPALRPKACAEEKKLYTFDDVIRERAEDLDQVPLIAYPRERDGVDDYEFFTGKELNRLVDGATKALIGMGVEPVYTDTVAAIYGPSTLSYILTIFALGRLGYTTFILSPRLPVNACVSLLSNVNTTILLYAPQYLPLATSTSSSLKIPLKLIPILERSQYDTPTSSLSPEFERKGIDGEEEKKRVLIYMHSSGSTGMPKPINYRNTRLFATFRTTQKLTAFQSVPLFHAHGFISFIQAIFVRKCIFMFNGLVPQTNETMAKAIKGAVLNGQMAEVVWTVPYVLKLLCEGGAKGKGVQVLKGCKLVSCSGSRTPDELGDVLLGEGIKFGTVFGATEVALILTSLDRPPGDNAWNYLRPPPHIAPFILMRPLPSQSPSLPPHQVVHECIVLDGHVGKMTSNSNDPPNSYHTSDLFIPHPEIKNAWKPIGRLDDRITLLNGEKLLPLAIEGRITQHPYVREAVVFGVDRSIPGLLLFRGENARGLSDDEFLDAVWETIEDANSKAEGFSQMSRDMIVVLDEEIQCPITDKSSIKRAAVYRDFKDVIDDVYARLESSQEGSLVLNLPELETWIVGKFADIGIVLENKETDFFSAGVDSLKAIQMRAIIIKSLDIGGNAAKCSNMVVYDSKNAAGLAKALLELRSGTAGGHAKDDIDEMKELIEKFSVFEKRSTVKGRKPESFVVLLTGASGSLGSHVLSRLITSPSISKIICPVRTRDESPLQHLQSALKYHSFPTLSSSSKIFPISADLSKPDLELPAPLSKQITHIIHCAWAVNFALPVTSFIPQLQALRNLVNLSLISPFENSAKILFCSSVGTAIATPGFHVTIAESPIPDLAHASPTGYARSKLIAERILEAASRDFCADTTILRIGQIVPSTVKGEGSMLWNPNEMIPLMIRSALVTGALPDVPGSEAKTASRDFCADTTILRIGQIVPSTVKGEGSMLWNPNEMIPLMIRSALVTGALPDVPGSEGICSWIDLGTLSRSVVEFAGLSGSSKEGVRRSEL</sequence>
<dbReference type="PROSITE" id="PS00455">
    <property type="entry name" value="AMP_BINDING"/>
    <property type="match status" value="1"/>
</dbReference>
<evidence type="ECO:0000256" key="1">
    <source>
        <dbReference type="ARBA" id="ARBA00022450"/>
    </source>
</evidence>
<evidence type="ECO:0000259" key="4">
    <source>
        <dbReference type="Pfam" id="PF07993"/>
    </source>
</evidence>
<keyword evidence="1" id="KW-0596">Phosphopantetheine</keyword>
<dbReference type="InterPro" id="IPR042099">
    <property type="entry name" value="ANL_N_sf"/>
</dbReference>
<dbReference type="InterPro" id="IPR036291">
    <property type="entry name" value="NAD(P)-bd_dom_sf"/>
</dbReference>
<organism evidence="5 6">
    <name type="scientific">Phialocephala subalpina</name>
    <dbReference type="NCBI Taxonomy" id="576137"/>
    <lineage>
        <taxon>Eukaryota</taxon>
        <taxon>Fungi</taxon>
        <taxon>Dikarya</taxon>
        <taxon>Ascomycota</taxon>
        <taxon>Pezizomycotina</taxon>
        <taxon>Leotiomycetes</taxon>
        <taxon>Helotiales</taxon>
        <taxon>Mollisiaceae</taxon>
        <taxon>Phialocephala</taxon>
        <taxon>Phialocephala fortinii species complex</taxon>
    </lineage>
</organism>
<evidence type="ECO:0000256" key="2">
    <source>
        <dbReference type="ARBA" id="ARBA00022553"/>
    </source>
</evidence>
<dbReference type="Pfam" id="PF00501">
    <property type="entry name" value="AMP-binding"/>
    <property type="match status" value="1"/>
</dbReference>
<evidence type="ECO:0000313" key="6">
    <source>
        <dbReference type="Proteomes" id="UP000184330"/>
    </source>
</evidence>
<dbReference type="PANTHER" id="PTHR43439">
    <property type="entry name" value="PHENYLACETATE-COENZYME A LIGASE"/>
    <property type="match status" value="1"/>
</dbReference>
<dbReference type="Gene3D" id="3.40.50.12780">
    <property type="entry name" value="N-terminal domain of ligase-like"/>
    <property type="match status" value="1"/>
</dbReference>
<keyword evidence="2" id="KW-0597">Phosphoprotein</keyword>
<dbReference type="OrthoDB" id="429813at2759"/>
<accession>A0A1L7WSU8</accession>
<reference evidence="5 6" key="1">
    <citation type="submission" date="2016-03" db="EMBL/GenBank/DDBJ databases">
        <authorList>
            <person name="Ploux O."/>
        </authorList>
    </citation>
    <scope>NUCLEOTIDE SEQUENCE [LARGE SCALE GENOMIC DNA]</scope>
    <source>
        <strain evidence="5 6">UAMH 11012</strain>
    </source>
</reference>
<dbReference type="InterPro" id="IPR013120">
    <property type="entry name" value="FAR_NAD-bd"/>
</dbReference>
<keyword evidence="6" id="KW-1185">Reference proteome</keyword>
<dbReference type="PANTHER" id="PTHR43439:SF2">
    <property type="entry name" value="ENZYME, PUTATIVE (JCVI)-RELATED"/>
    <property type="match status" value="1"/>
</dbReference>
<dbReference type="Proteomes" id="UP000184330">
    <property type="component" value="Unassembled WGS sequence"/>
</dbReference>
<name>A0A1L7WSU8_9HELO</name>